<reference evidence="2 3" key="1">
    <citation type="submission" date="2020-01" db="EMBL/GenBank/DDBJ databases">
        <authorList>
            <consortium name="DOE Joint Genome Institute"/>
            <person name="Haridas S."/>
            <person name="Albert R."/>
            <person name="Binder M."/>
            <person name="Bloem J."/>
            <person name="Labutti K."/>
            <person name="Salamov A."/>
            <person name="Andreopoulos B."/>
            <person name="Baker S.E."/>
            <person name="Barry K."/>
            <person name="Bills G."/>
            <person name="Bluhm B.H."/>
            <person name="Cannon C."/>
            <person name="Castanera R."/>
            <person name="Culley D.E."/>
            <person name="Daum C."/>
            <person name="Ezra D."/>
            <person name="Gonzalez J.B."/>
            <person name="Henrissat B."/>
            <person name="Kuo A."/>
            <person name="Liang C."/>
            <person name="Lipzen A."/>
            <person name="Lutzoni F."/>
            <person name="Magnuson J."/>
            <person name="Mondo S."/>
            <person name="Nolan M."/>
            <person name="Ohm R."/>
            <person name="Pangilinan J."/>
            <person name="Park H.-J.H."/>
            <person name="Ramirez L."/>
            <person name="Alfaro M."/>
            <person name="Sun H."/>
            <person name="Tritt A."/>
            <person name="Yoshinaga Y."/>
            <person name="Zwiers L.-H.L."/>
            <person name="Turgeon B.G."/>
            <person name="Goodwin S.B."/>
            <person name="Spatafora J.W."/>
            <person name="Crous P.W."/>
            <person name="Grigoriev I.V."/>
        </authorList>
    </citation>
    <scope>NUCLEOTIDE SEQUENCE [LARGE SCALE GENOMIC DNA]</scope>
    <source>
        <strain evidence="2 3">CBS 611.86</strain>
    </source>
</reference>
<evidence type="ECO:0000256" key="1">
    <source>
        <dbReference type="SAM" id="MobiDB-lite"/>
    </source>
</evidence>
<dbReference type="Proteomes" id="UP000481861">
    <property type="component" value="Unassembled WGS sequence"/>
</dbReference>
<organism evidence="2 3">
    <name type="scientific">Massariosphaeria phaeospora</name>
    <dbReference type="NCBI Taxonomy" id="100035"/>
    <lineage>
        <taxon>Eukaryota</taxon>
        <taxon>Fungi</taxon>
        <taxon>Dikarya</taxon>
        <taxon>Ascomycota</taxon>
        <taxon>Pezizomycotina</taxon>
        <taxon>Dothideomycetes</taxon>
        <taxon>Pleosporomycetidae</taxon>
        <taxon>Pleosporales</taxon>
        <taxon>Pleosporales incertae sedis</taxon>
        <taxon>Massariosphaeria</taxon>
    </lineage>
</organism>
<feature type="compositionally biased region" description="Polar residues" evidence="1">
    <location>
        <begin position="45"/>
        <end position="56"/>
    </location>
</feature>
<feature type="compositionally biased region" description="Basic and acidic residues" evidence="1">
    <location>
        <begin position="1"/>
        <end position="10"/>
    </location>
</feature>
<sequence>MARPNRDRNYKTSQETSRNEIQHTPTQKHAHNDDDDPTPRRSKRIATTLTTNSDYPHTTRHPYPIEHLEIFACYLWVETWLLHKNYQRNHKAKITDLKLREVIIKANVWRFRLEWAALTRLLVVARAMVKKHREYGGFNVEEEWGTWGEAIGAQL</sequence>
<proteinExistence type="predicted"/>
<evidence type="ECO:0000313" key="3">
    <source>
        <dbReference type="Proteomes" id="UP000481861"/>
    </source>
</evidence>
<evidence type="ECO:0000313" key="2">
    <source>
        <dbReference type="EMBL" id="KAF2878385.1"/>
    </source>
</evidence>
<comment type="caution">
    <text evidence="2">The sequence shown here is derived from an EMBL/GenBank/DDBJ whole genome shotgun (WGS) entry which is preliminary data.</text>
</comment>
<name>A0A7C8MYX4_9PLEO</name>
<protein>
    <submittedName>
        <fullName evidence="2">Uncharacterized protein</fullName>
    </submittedName>
</protein>
<gene>
    <name evidence="2" type="ORF">BDV95DRAFT_20510</name>
</gene>
<keyword evidence="3" id="KW-1185">Reference proteome</keyword>
<accession>A0A7C8MYX4</accession>
<dbReference type="AlphaFoldDB" id="A0A7C8MYX4"/>
<feature type="region of interest" description="Disordered" evidence="1">
    <location>
        <begin position="1"/>
        <end position="58"/>
    </location>
</feature>
<dbReference type="EMBL" id="JAADJZ010000001">
    <property type="protein sequence ID" value="KAF2878385.1"/>
    <property type="molecule type" value="Genomic_DNA"/>
</dbReference>